<dbReference type="EMBL" id="QNGE01000338">
    <property type="protein sequence ID" value="KAA3680853.1"/>
    <property type="molecule type" value="Genomic_DNA"/>
</dbReference>
<protein>
    <submittedName>
        <fullName evidence="2">Uncharacterized protein</fullName>
    </submittedName>
</protein>
<proteinExistence type="predicted"/>
<keyword evidence="3" id="KW-1185">Reference proteome</keyword>
<feature type="signal peptide" evidence="1">
    <location>
        <begin position="1"/>
        <end position="22"/>
    </location>
</feature>
<name>A0A5J4NZ91_9TREM</name>
<evidence type="ECO:0000313" key="3">
    <source>
        <dbReference type="Proteomes" id="UP000324629"/>
    </source>
</evidence>
<evidence type="ECO:0000313" key="2">
    <source>
        <dbReference type="EMBL" id="KAA3680853.1"/>
    </source>
</evidence>
<feature type="chain" id="PRO_5023842684" evidence="1">
    <location>
        <begin position="23"/>
        <end position="214"/>
    </location>
</feature>
<keyword evidence="1" id="KW-0732">Signal</keyword>
<reference evidence="2 3" key="1">
    <citation type="journal article" date="2019" name="Gigascience">
        <title>Whole-genome sequence of the oriental lung fluke Paragonimus westermani.</title>
        <authorList>
            <person name="Oey H."/>
            <person name="Zakrzewski M."/>
            <person name="Narain K."/>
            <person name="Devi K.R."/>
            <person name="Agatsuma T."/>
            <person name="Nawaratna S."/>
            <person name="Gobert G.N."/>
            <person name="Jones M.K."/>
            <person name="Ragan M.A."/>
            <person name="McManus D.P."/>
            <person name="Krause L."/>
        </authorList>
    </citation>
    <scope>NUCLEOTIDE SEQUENCE [LARGE SCALE GENOMIC DNA]</scope>
    <source>
        <strain evidence="2 3">IND2009</strain>
    </source>
</reference>
<comment type="caution">
    <text evidence="2">The sequence shown here is derived from an EMBL/GenBank/DDBJ whole genome shotgun (WGS) entry which is preliminary data.</text>
</comment>
<evidence type="ECO:0000256" key="1">
    <source>
        <dbReference type="SAM" id="SignalP"/>
    </source>
</evidence>
<accession>A0A5J4NZ91</accession>
<sequence>MGIGSHMLCSFYAILISASNSALVIERLPRIHRFLFTDISQYITDISEYGEDEHFRTKFSKYIMLFLLPELSDGHFKPLIVFKKCATGTNQFVIQSSLMYYVSDFWEKDSSILCKILVTLLFNTLSKEFVGTTRYDNLCRSDSQSSSEDKVIKTSLMLQAFGLLYCAYDLLKLFTESPEAVSGRYTIPYLCASVSGEIDARALSASSCAFLCVR</sequence>
<gene>
    <name evidence="2" type="ORF">DEA37_0009755</name>
</gene>
<dbReference type="AlphaFoldDB" id="A0A5J4NZ91"/>
<dbReference type="Proteomes" id="UP000324629">
    <property type="component" value="Unassembled WGS sequence"/>
</dbReference>
<organism evidence="2 3">
    <name type="scientific">Paragonimus westermani</name>
    <dbReference type="NCBI Taxonomy" id="34504"/>
    <lineage>
        <taxon>Eukaryota</taxon>
        <taxon>Metazoa</taxon>
        <taxon>Spiralia</taxon>
        <taxon>Lophotrochozoa</taxon>
        <taxon>Platyhelminthes</taxon>
        <taxon>Trematoda</taxon>
        <taxon>Digenea</taxon>
        <taxon>Plagiorchiida</taxon>
        <taxon>Troglotremata</taxon>
        <taxon>Troglotrematidae</taxon>
        <taxon>Paragonimus</taxon>
    </lineage>
</organism>